<dbReference type="AlphaFoldDB" id="A0A812RVN6"/>
<comment type="caution">
    <text evidence="9">The sequence shown here is derived from an EMBL/GenBank/DDBJ whole genome shotgun (WGS) entry which is preliminary data.</text>
</comment>
<comment type="catalytic activity">
    <reaction evidence="6 8">
        <text>hydrogencarbonate + H(+) = CO2 + H2O</text>
        <dbReference type="Rhea" id="RHEA:10748"/>
        <dbReference type="ChEBI" id="CHEBI:15377"/>
        <dbReference type="ChEBI" id="CHEBI:15378"/>
        <dbReference type="ChEBI" id="CHEBI:16526"/>
        <dbReference type="ChEBI" id="CHEBI:17544"/>
        <dbReference type="EC" id="4.2.1.1"/>
    </reaction>
</comment>
<feature type="binding site" evidence="7">
    <location>
        <position position="279"/>
    </location>
    <ligand>
        <name>Zn(2+)</name>
        <dbReference type="ChEBI" id="CHEBI:29105"/>
    </ligand>
</feature>
<dbReference type="GO" id="GO:0004089">
    <property type="term" value="F:carbonate dehydratase activity"/>
    <property type="evidence" value="ECO:0007669"/>
    <property type="project" value="UniProtKB-UniRule"/>
</dbReference>
<evidence type="ECO:0000256" key="5">
    <source>
        <dbReference type="ARBA" id="ARBA00023239"/>
    </source>
</evidence>
<evidence type="ECO:0000256" key="4">
    <source>
        <dbReference type="ARBA" id="ARBA00022833"/>
    </source>
</evidence>
<dbReference type="EMBL" id="CAJNDS010002387">
    <property type="protein sequence ID" value="CAE7457577.1"/>
    <property type="molecule type" value="Genomic_DNA"/>
</dbReference>
<name>A0A812RVN6_9DINO</name>
<feature type="binding site" evidence="7">
    <location>
        <position position="282"/>
    </location>
    <ligand>
        <name>Zn(2+)</name>
        <dbReference type="ChEBI" id="CHEBI:29105"/>
    </ligand>
</feature>
<dbReference type="Gene3D" id="3.40.1050.10">
    <property type="entry name" value="Carbonic anhydrase"/>
    <property type="match status" value="2"/>
</dbReference>
<evidence type="ECO:0000313" key="9">
    <source>
        <dbReference type="EMBL" id="CAE7457577.1"/>
    </source>
</evidence>
<accession>A0A812RVN6</accession>
<feature type="binding site" evidence="7">
    <location>
        <position position="225"/>
    </location>
    <ligand>
        <name>Zn(2+)</name>
        <dbReference type="ChEBI" id="CHEBI:29105"/>
    </ligand>
</feature>
<comment type="cofactor">
    <cofactor evidence="7">
        <name>Zn(2+)</name>
        <dbReference type="ChEBI" id="CHEBI:29105"/>
    </cofactor>
    <text evidence="7">Binds 1 zinc ion per subunit.</text>
</comment>
<evidence type="ECO:0000256" key="8">
    <source>
        <dbReference type="RuleBase" id="RU003956"/>
    </source>
</evidence>
<reference evidence="9" key="1">
    <citation type="submission" date="2021-02" db="EMBL/GenBank/DDBJ databases">
        <authorList>
            <person name="Dougan E. K."/>
            <person name="Rhodes N."/>
            <person name="Thang M."/>
            <person name="Chan C."/>
        </authorList>
    </citation>
    <scope>NUCLEOTIDE SEQUENCE</scope>
</reference>
<dbReference type="GO" id="GO:0008270">
    <property type="term" value="F:zinc ion binding"/>
    <property type="evidence" value="ECO:0007669"/>
    <property type="project" value="UniProtKB-UniRule"/>
</dbReference>
<comment type="function">
    <text evidence="8">Reversible hydration of carbon dioxide.</text>
</comment>
<proteinExistence type="inferred from homology"/>
<dbReference type="EC" id="4.2.1.1" evidence="2 8"/>
<gene>
    <name evidence="9" type="primary">mtcA2</name>
    <name evidence="9" type="ORF">SNAT2548_LOCUS25312</name>
</gene>
<dbReference type="SUPFAM" id="SSF53056">
    <property type="entry name" value="beta-carbonic anhydrase, cab"/>
    <property type="match status" value="2"/>
</dbReference>
<feature type="binding site" evidence="7">
    <location>
        <position position="223"/>
    </location>
    <ligand>
        <name>Zn(2+)</name>
        <dbReference type="ChEBI" id="CHEBI:29105"/>
    </ligand>
</feature>
<dbReference type="Proteomes" id="UP000604046">
    <property type="component" value="Unassembled WGS sequence"/>
</dbReference>
<protein>
    <recommendedName>
        <fullName evidence="2 8">Carbonic anhydrase</fullName>
        <ecNumber evidence="2 8">4.2.1.1</ecNumber>
    </recommendedName>
    <alternativeName>
        <fullName evidence="8">Carbonate dehydratase</fullName>
    </alternativeName>
</protein>
<dbReference type="InterPro" id="IPR001765">
    <property type="entry name" value="Carbonic_anhydrase"/>
</dbReference>
<dbReference type="OrthoDB" id="446073at2759"/>
<evidence type="ECO:0000256" key="6">
    <source>
        <dbReference type="ARBA" id="ARBA00048348"/>
    </source>
</evidence>
<dbReference type="SMART" id="SM00947">
    <property type="entry name" value="Pro_CA"/>
    <property type="match status" value="2"/>
</dbReference>
<keyword evidence="3 7" id="KW-0479">Metal-binding</keyword>
<keyword evidence="4 7" id="KW-0862">Zinc</keyword>
<evidence type="ECO:0000256" key="2">
    <source>
        <dbReference type="ARBA" id="ARBA00012925"/>
    </source>
</evidence>
<evidence type="ECO:0000256" key="3">
    <source>
        <dbReference type="ARBA" id="ARBA00022723"/>
    </source>
</evidence>
<dbReference type="PANTHER" id="PTHR11002:SF76">
    <property type="entry name" value="CARBONIC ANHYDRASE"/>
    <property type="match status" value="1"/>
</dbReference>
<keyword evidence="10" id="KW-1185">Reference proteome</keyword>
<dbReference type="InterPro" id="IPR036874">
    <property type="entry name" value="Carbonic_anhydrase_sf"/>
</dbReference>
<dbReference type="PANTHER" id="PTHR11002">
    <property type="entry name" value="CARBONIC ANHYDRASE"/>
    <property type="match status" value="1"/>
</dbReference>
<evidence type="ECO:0000256" key="1">
    <source>
        <dbReference type="ARBA" id="ARBA00006217"/>
    </source>
</evidence>
<comment type="similarity">
    <text evidence="1 8">Belongs to the beta-class carbonic anhydrase family.</text>
</comment>
<organism evidence="9 10">
    <name type="scientific">Symbiodinium natans</name>
    <dbReference type="NCBI Taxonomy" id="878477"/>
    <lineage>
        <taxon>Eukaryota</taxon>
        <taxon>Sar</taxon>
        <taxon>Alveolata</taxon>
        <taxon>Dinophyceae</taxon>
        <taxon>Suessiales</taxon>
        <taxon>Symbiodiniaceae</taxon>
        <taxon>Symbiodinium</taxon>
    </lineage>
</organism>
<evidence type="ECO:0000313" key="10">
    <source>
        <dbReference type="Proteomes" id="UP000604046"/>
    </source>
</evidence>
<evidence type="ECO:0000256" key="7">
    <source>
        <dbReference type="PIRSR" id="PIRSR601765-1"/>
    </source>
</evidence>
<keyword evidence="5 8" id="KW-0456">Lyase</keyword>
<dbReference type="Pfam" id="PF00484">
    <property type="entry name" value="Pro_CA"/>
    <property type="match status" value="2"/>
</dbReference>
<sequence length="312" mass="33546">MTTCQHCWGYRIGSMVGSLEFCASLGSKLILVLGHTQCGALEGAVNMHLSQKDARTSKPPNSALTGLLQELSGVVQQVEEKLGVQADSQMFVDHAIKVNVFHSIDFLLRFSQPLRELMKHGELEIHGGIYHQDTGRVEFLGPSPRQSALLASDVALPPSMAKLSLPTRMVLDGPTKPDQALQLLREGNERFAAGAPIAGQLNAQMRKSLVKEGQFPHSAVVGCADSEAPLETIFDALPGDIFVLRNAGNTCTHAEGSIMGSLEFAIGAVNTQLILVLGHTSCSAILGATKVGLRKGWEYQRILLKSRPVVFA</sequence>